<feature type="region of interest" description="Disordered" evidence="1">
    <location>
        <begin position="863"/>
        <end position="904"/>
    </location>
</feature>
<evidence type="ECO:0000313" key="3">
    <source>
        <dbReference type="Proteomes" id="UP001565368"/>
    </source>
</evidence>
<feature type="region of interest" description="Disordered" evidence="1">
    <location>
        <begin position="434"/>
        <end position="491"/>
    </location>
</feature>
<feature type="compositionally biased region" description="Pro residues" evidence="1">
    <location>
        <begin position="1"/>
        <end position="25"/>
    </location>
</feature>
<dbReference type="GeneID" id="95985079"/>
<gene>
    <name evidence="2" type="ORF">Q8F55_004036</name>
</gene>
<name>A0ABR3Q5L6_9TREE</name>
<dbReference type="EMBL" id="JBBXJM010000003">
    <property type="protein sequence ID" value="KAL1410034.1"/>
    <property type="molecule type" value="Genomic_DNA"/>
</dbReference>
<feature type="compositionally biased region" description="Low complexity" evidence="1">
    <location>
        <begin position="867"/>
        <end position="880"/>
    </location>
</feature>
<feature type="compositionally biased region" description="Low complexity" evidence="1">
    <location>
        <begin position="285"/>
        <end position="300"/>
    </location>
</feature>
<comment type="caution">
    <text evidence="2">The sequence shown here is derived from an EMBL/GenBank/DDBJ whole genome shotgun (WGS) entry which is preliminary data.</text>
</comment>
<feature type="compositionally biased region" description="Polar residues" evidence="1">
    <location>
        <begin position="881"/>
        <end position="891"/>
    </location>
</feature>
<dbReference type="RefSeq" id="XP_069209978.1">
    <property type="nucleotide sequence ID" value="XM_069352560.1"/>
</dbReference>
<reference evidence="2 3" key="1">
    <citation type="submission" date="2023-08" db="EMBL/GenBank/DDBJ databases">
        <title>Annotated Genome Sequence of Vanrija albida AlHP1.</title>
        <authorList>
            <person name="Herzog R."/>
        </authorList>
    </citation>
    <scope>NUCLEOTIDE SEQUENCE [LARGE SCALE GENOMIC DNA]</scope>
    <source>
        <strain evidence="2 3">AlHP1</strain>
    </source>
</reference>
<organism evidence="2 3">
    <name type="scientific">Vanrija albida</name>
    <dbReference type="NCBI Taxonomy" id="181172"/>
    <lineage>
        <taxon>Eukaryota</taxon>
        <taxon>Fungi</taxon>
        <taxon>Dikarya</taxon>
        <taxon>Basidiomycota</taxon>
        <taxon>Agaricomycotina</taxon>
        <taxon>Tremellomycetes</taxon>
        <taxon>Trichosporonales</taxon>
        <taxon>Trichosporonaceae</taxon>
        <taxon>Vanrija</taxon>
    </lineage>
</organism>
<evidence type="ECO:0000313" key="2">
    <source>
        <dbReference type="EMBL" id="KAL1410034.1"/>
    </source>
</evidence>
<keyword evidence="3" id="KW-1185">Reference proteome</keyword>
<feature type="region of interest" description="Disordered" evidence="1">
    <location>
        <begin position="1"/>
        <end position="37"/>
    </location>
</feature>
<feature type="compositionally biased region" description="Polar residues" evidence="1">
    <location>
        <begin position="438"/>
        <end position="466"/>
    </location>
</feature>
<proteinExistence type="predicted"/>
<dbReference type="Proteomes" id="UP001565368">
    <property type="component" value="Unassembled WGS sequence"/>
</dbReference>
<feature type="compositionally biased region" description="Polar residues" evidence="1">
    <location>
        <begin position="301"/>
        <end position="310"/>
    </location>
</feature>
<accession>A0ABR3Q5L6</accession>
<feature type="region of interest" description="Disordered" evidence="1">
    <location>
        <begin position="283"/>
        <end position="320"/>
    </location>
</feature>
<feature type="compositionally biased region" description="Basic and acidic residues" evidence="1">
    <location>
        <begin position="467"/>
        <end position="478"/>
    </location>
</feature>
<evidence type="ECO:0000256" key="1">
    <source>
        <dbReference type="SAM" id="MobiDB-lite"/>
    </source>
</evidence>
<feature type="compositionally biased region" description="Basic and acidic residues" evidence="1">
    <location>
        <begin position="893"/>
        <end position="904"/>
    </location>
</feature>
<protein>
    <submittedName>
        <fullName evidence="2">Uncharacterized protein</fullName>
    </submittedName>
</protein>
<sequence length="904" mass="96077">MAIPPEDVPPPNGGSSAQPPPPSPPVASDRLAAAVPPPQAVEHVSAVDTLLKRDALRSVKGYSAVVAKPFLPIFVPPNPLRVQDGKIIGMPDLPADLPPSAAVMASKQLTQQLTDALESRNIRAVSITKFRRAKAKAPPRPTSEQPGPAPLAVTSYLNARLFSGPQRAAYYIPIPIDTDGNIIDEIPLPPGTRADEAARINANVAWAAQRVHKQNVSAVWTEGASDELNFVLIPVDRDGVPKDMSRLPSLRPADPADATQFNVALAATFGDKLGFVAARDASRVSSPSDSAPATSALPSSTQHPSLTWRSSEPLPPQQAEPQHVWIAVPVNEQGQPINTSQLPLPPSLSGYPAEKAAARRADIARQLEVGGSVAWIVHLEKTSAATGSKAVVNEVTHYVAVQVDRDGKPVGAPGLPNNLTPDKAAQVSARLLEDVRDSAQSSESRPSTQPRQDASLSLADSLNTPRFSREGLDFDPKLASRPPPPPGVGNVTWIPVPIGPDGKVVGTPRLPRNVSPIQAPDLHASIIEGLNRGANVKMVPAQPQMQQPSGTPQLVHWIAVPVDSDGKPTGLPHLPYRYPSAEDTKIRTTLAKELEGRASMTARLIADPATPPPAPAVPFFHRPPAPAPAPLADAEPTPQPATFHLAPPARHAAPAITPPKEKCLTWCSQQADAPAMCRMWCLRKRIDVPRTQTEALARLRPGGGEGVDDNKPASPAWTLADAVRAPFEALRVGISPYSIVYVKGTTEGVVGRYQEELEGDDGIYDFGPLSRHAPPDLARKSTGGFEWLDWGESGRMVHVPLLSVFGPVVNLPTNVEKVFGAPFRVAQANSGALSDGVHARMVSRMVEDIRNGGAIDILGKISNKWFPKNPTPTNNSIPPSEQGTASGNKTNSSKKEKEAEGKGE</sequence>